<dbReference type="InterPro" id="IPR016035">
    <property type="entry name" value="Acyl_Trfase/lysoPLipase"/>
</dbReference>
<dbReference type="PROSITE" id="PS52004">
    <property type="entry name" value="KS3_2"/>
    <property type="match status" value="1"/>
</dbReference>
<dbReference type="InterPro" id="IPR014043">
    <property type="entry name" value="Acyl_transferase_dom"/>
</dbReference>
<dbReference type="GO" id="GO:0006633">
    <property type="term" value="P:fatty acid biosynthetic process"/>
    <property type="evidence" value="ECO:0007669"/>
    <property type="project" value="InterPro"/>
</dbReference>
<dbReference type="InterPro" id="IPR014031">
    <property type="entry name" value="Ketoacyl_synth_C"/>
</dbReference>
<dbReference type="Gene3D" id="1.10.1200.10">
    <property type="entry name" value="ACP-like"/>
    <property type="match status" value="1"/>
</dbReference>
<proteinExistence type="predicted"/>
<dbReference type="GO" id="GO:0031177">
    <property type="term" value="F:phosphopantetheine binding"/>
    <property type="evidence" value="ECO:0007669"/>
    <property type="project" value="InterPro"/>
</dbReference>
<dbReference type="Pfam" id="PF00698">
    <property type="entry name" value="Acyl_transf_1"/>
    <property type="match status" value="1"/>
</dbReference>
<dbReference type="Pfam" id="PF00109">
    <property type="entry name" value="ketoacyl-synt"/>
    <property type="match status" value="1"/>
</dbReference>
<dbReference type="InterPro" id="IPR036736">
    <property type="entry name" value="ACP-like_sf"/>
</dbReference>
<dbReference type="STRING" id="913774.A0A0C3H9H8"/>
<keyword evidence="1" id="KW-0596">Phosphopantetheine</keyword>
<evidence type="ECO:0000259" key="6">
    <source>
        <dbReference type="PROSITE" id="PS50075"/>
    </source>
</evidence>
<dbReference type="InterPro" id="IPR042104">
    <property type="entry name" value="PKS_dehydratase_sf"/>
</dbReference>
<dbReference type="NCBIfam" id="TIGR04532">
    <property type="entry name" value="PT_fungal_PKS"/>
    <property type="match status" value="1"/>
</dbReference>
<dbReference type="PROSITE" id="PS50075">
    <property type="entry name" value="CARRIER"/>
    <property type="match status" value="1"/>
</dbReference>
<feature type="domain" description="Carrier" evidence="6">
    <location>
        <begin position="1684"/>
        <end position="1755"/>
    </location>
</feature>
<dbReference type="PANTHER" id="PTHR43775">
    <property type="entry name" value="FATTY ACID SYNTHASE"/>
    <property type="match status" value="1"/>
</dbReference>
<dbReference type="SMART" id="SM00827">
    <property type="entry name" value="PKS_AT"/>
    <property type="match status" value="1"/>
</dbReference>
<dbReference type="InterPro" id="IPR030918">
    <property type="entry name" value="PT_fungal_PKS"/>
</dbReference>
<evidence type="ECO:0000256" key="5">
    <source>
        <dbReference type="SAM" id="MobiDB-lite"/>
    </source>
</evidence>
<dbReference type="InterPro" id="IPR016036">
    <property type="entry name" value="Malonyl_transacylase_ACP-bd"/>
</dbReference>
<dbReference type="InParanoid" id="A0A0C3H9H8"/>
<dbReference type="SMART" id="SM00825">
    <property type="entry name" value="PKS_KS"/>
    <property type="match status" value="1"/>
</dbReference>
<dbReference type="SMART" id="SM00823">
    <property type="entry name" value="PKS_PP"/>
    <property type="match status" value="1"/>
</dbReference>
<reference evidence="9 10" key="1">
    <citation type="submission" date="2014-04" db="EMBL/GenBank/DDBJ databases">
        <authorList>
            <consortium name="DOE Joint Genome Institute"/>
            <person name="Kuo A."/>
            <person name="Martino E."/>
            <person name="Perotto S."/>
            <person name="Kohler A."/>
            <person name="Nagy L.G."/>
            <person name="Floudas D."/>
            <person name="Copeland A."/>
            <person name="Barry K.W."/>
            <person name="Cichocki N."/>
            <person name="Veneault-Fourrey C."/>
            <person name="LaButti K."/>
            <person name="Lindquist E.A."/>
            <person name="Lipzen A."/>
            <person name="Lundell T."/>
            <person name="Morin E."/>
            <person name="Murat C."/>
            <person name="Sun H."/>
            <person name="Tunlid A."/>
            <person name="Henrissat B."/>
            <person name="Grigoriev I.V."/>
            <person name="Hibbett D.S."/>
            <person name="Martin F."/>
            <person name="Nordberg H.P."/>
            <person name="Cantor M.N."/>
            <person name="Hua S.X."/>
        </authorList>
    </citation>
    <scope>NUCLEOTIDE SEQUENCE [LARGE SCALE GENOMIC DNA]</scope>
    <source>
        <strain evidence="9 10">Zn</strain>
    </source>
</reference>
<dbReference type="InterPro" id="IPR049900">
    <property type="entry name" value="PKS_mFAS_DH"/>
</dbReference>
<dbReference type="OrthoDB" id="329835at2759"/>
<dbReference type="InterPro" id="IPR001227">
    <property type="entry name" value="Ac_transferase_dom_sf"/>
</dbReference>
<organism evidence="9 10">
    <name type="scientific">Oidiodendron maius (strain Zn)</name>
    <dbReference type="NCBI Taxonomy" id="913774"/>
    <lineage>
        <taxon>Eukaryota</taxon>
        <taxon>Fungi</taxon>
        <taxon>Dikarya</taxon>
        <taxon>Ascomycota</taxon>
        <taxon>Pezizomycotina</taxon>
        <taxon>Leotiomycetes</taxon>
        <taxon>Leotiomycetes incertae sedis</taxon>
        <taxon>Myxotrichaceae</taxon>
        <taxon>Oidiodendron</taxon>
    </lineage>
</organism>
<feature type="domain" description="PKS/mFAS DH" evidence="8">
    <location>
        <begin position="1304"/>
        <end position="1606"/>
    </location>
</feature>
<dbReference type="InterPro" id="IPR020841">
    <property type="entry name" value="PKS_Beta-ketoAc_synthase_dom"/>
</dbReference>
<keyword evidence="3" id="KW-0808">Transferase</keyword>
<evidence type="ECO:0000313" key="10">
    <source>
        <dbReference type="Proteomes" id="UP000054321"/>
    </source>
</evidence>
<feature type="domain" description="Ketosynthase family 3 (KS3)" evidence="7">
    <location>
        <begin position="390"/>
        <end position="823"/>
    </location>
</feature>
<dbReference type="InterPro" id="IPR014030">
    <property type="entry name" value="Ketoacyl_synth_N"/>
</dbReference>
<dbReference type="SUPFAM" id="SSF47336">
    <property type="entry name" value="ACP-like"/>
    <property type="match status" value="1"/>
</dbReference>
<feature type="active site" description="Proton donor; for dehydratase activity" evidence="4">
    <location>
        <position position="1519"/>
    </location>
</feature>
<feature type="active site" description="Proton acceptor; for dehydratase activity" evidence="4">
    <location>
        <position position="1336"/>
    </location>
</feature>
<dbReference type="Pfam" id="PF22621">
    <property type="entry name" value="CurL-like_PKS_C"/>
    <property type="match status" value="1"/>
</dbReference>
<dbReference type="Pfam" id="PF16073">
    <property type="entry name" value="SAT"/>
    <property type="match status" value="1"/>
</dbReference>
<sequence length="1755" mass="191434">MTRAKVLYFSGEIPQGDPEGDQRDLFRKLHLLSKEKNHPILASFFYSVTSALREEFSQLSRAQRDLIPCFETVLDLTDHVVQLRKTPLGGAIERVLVFVFQLGSFIAYHEAHPLEYNFQGSNASLIARGPGLLSAAAIGLSPSVSMIPSIAEDITRVAFRFGLVVDQVCRSLEVSPNEINAEGAWVYCAYGVDENDAHQAVARFNAEKAYPETSMASVFNTDGKSVSIGGPPSTLRALFSECDFFKHTKNVPMKKVQGMWHTGRVYGTEHVQQIVQKIDQEHQLHLPLFSPVTGHPFEPTNATSLLEQIMEEMLTKRIRWDRTIDGVTERLRQLSPDSTQIIAIQPSHYVESLLEHWRAEIPTTTLSSQDMMSAAMSLPIGKSPPRDAKSSKIAVVGMACRFPGGADDTEKFWQLLMQERDVHGHVPPDRFNVETHVDPAGKRPNTSKTSYGCFVDNPGLFDAMFFGMSPREAEQTDPMHRLALVTAYEALERSGYVPGQGVHPRRVGTFYGQASDDYREVNSAQDVGTYFIPGGCRAFAPGRINYFFKFWGPSFSVDTACSSSLAAIQAACTSLWSADVDMAIAGGLNILTNSDVYAGLSNGHFLSPTGGCKTWDEGADGYCRADGVGSVVLKRLEDAEADNDNILGVILSAATDHSAEAVSITHPHDAAQEFLYTKVIRRAGIDPLAVGYIEMHGTGTQAGDSTEMRSVTGVFAPGADGHVRPRDLPLHIGSVKANVGHGEAAAGIMAFIKTMLVLQKGIIPPHIGIKTRLNPSLPGDLVKRNVVIPYTAASWGPSCKQTRLAMVNNFGAAGGNTSIIVEEAMPRLRTGEDTRQAQVITVSAKTALSLHENTKRLVDYIGTRQDVSIADLSYTLSARKVHYNYRVSILATSRVEAVDLLRPHIETSLAQAPHSGKQPPVAFAFTGQGTFYIGIGAQLYRDSPLFRQHLDQLDSLARRQNFPRFLSIVAGTCRPDDVSTVSMHLAIVCVEIALARLWGSFGVKPSVVIGHSLGEYAALAVAGVLSDSAAIFLVGTRATLLSSKCISHTHGMLSVHTSVANIVQAAGGIPFEVACINGPNETVVGGSLVDMESLSAALTTAGHRTVRLDVAHAYHTSQMDTLLNHFVRHTQAVAFKNPSIPIISPLRARVLTSNDLVDVSYLAAATRETVNFAGALNAAWESGVVSHSTIWLEMGHNPTCCGFISRTLPSTQLVCPSLHRGYDNWTTLAKALCALYSAGMDVDWNEYHRPFEQALRLVDTPTYAWNNKNYWIQYSGDWNLTKGRSGPEPTPILGVKEFQTSSIHRLISEQYSGSKAQVWAESSITDPSLQGVVDGHAMNGYGVASSFLHAEMAYTLASRICNQSFPSSAPLGINVADFEYHEPVVKQRSTSNAQPIRVAAEADLDKMEVHVKWFNPAKELWYCHATVFYEHPSSWLSKWSRSAKLVSSRVEALNDLAATGKASKLTASLAYNLFGKLVDYSKMYQTMQWVILNEDEAVAEVLLPPDTSGTWTFPPHFIDGIVSLSGFILNGGTHFDNKNNFFITPSWKSMRFAKPLTPGGRYLAYVRMVPADSHSFVGDVYILQGPEIVGVVEAILFRQFPRLLLNRFFKPPDALAKTAAKMPAKSESLPRPVPAFTPPSPTQSIDDLASSPAIVPQDVQTKGSTTPDQNAGLLCGSPVNARATDITSSALILVAKELAVDVSLLTDEAHIADLGLDSLMSIVMSQRLREELGIEIRDAFFLEISTIGDLKKLLN</sequence>
<dbReference type="PANTHER" id="PTHR43775:SF37">
    <property type="entry name" value="SI:DKEY-61P9.11"/>
    <property type="match status" value="1"/>
</dbReference>
<reference evidence="10" key="2">
    <citation type="submission" date="2015-01" db="EMBL/GenBank/DDBJ databases">
        <title>Evolutionary Origins and Diversification of the Mycorrhizal Mutualists.</title>
        <authorList>
            <consortium name="DOE Joint Genome Institute"/>
            <consortium name="Mycorrhizal Genomics Consortium"/>
            <person name="Kohler A."/>
            <person name="Kuo A."/>
            <person name="Nagy L.G."/>
            <person name="Floudas D."/>
            <person name="Copeland A."/>
            <person name="Barry K.W."/>
            <person name="Cichocki N."/>
            <person name="Veneault-Fourrey C."/>
            <person name="LaButti K."/>
            <person name="Lindquist E.A."/>
            <person name="Lipzen A."/>
            <person name="Lundell T."/>
            <person name="Morin E."/>
            <person name="Murat C."/>
            <person name="Riley R."/>
            <person name="Ohm R."/>
            <person name="Sun H."/>
            <person name="Tunlid A."/>
            <person name="Henrissat B."/>
            <person name="Grigoriev I.V."/>
            <person name="Hibbett D.S."/>
            <person name="Martin F."/>
        </authorList>
    </citation>
    <scope>NUCLEOTIDE SEQUENCE [LARGE SCALE GENOMIC DNA]</scope>
    <source>
        <strain evidence="10">Zn</strain>
    </source>
</reference>
<dbReference type="Gene3D" id="3.40.366.10">
    <property type="entry name" value="Malonyl-Coenzyme A Acyl Carrier Protein, domain 2"/>
    <property type="match status" value="3"/>
</dbReference>
<dbReference type="Gene3D" id="3.40.47.10">
    <property type="match status" value="1"/>
</dbReference>
<dbReference type="Gene3D" id="3.30.70.3290">
    <property type="match status" value="1"/>
</dbReference>
<gene>
    <name evidence="9" type="ORF">OIDMADRAFT_55810</name>
</gene>
<name>A0A0C3H9H8_OIDMZ</name>
<dbReference type="GO" id="GO:0004312">
    <property type="term" value="F:fatty acid synthase activity"/>
    <property type="evidence" value="ECO:0007669"/>
    <property type="project" value="TreeGrafter"/>
</dbReference>
<evidence type="ECO:0000256" key="4">
    <source>
        <dbReference type="PROSITE-ProRule" id="PRU01363"/>
    </source>
</evidence>
<dbReference type="CDD" id="cd00833">
    <property type="entry name" value="PKS"/>
    <property type="match status" value="1"/>
</dbReference>
<dbReference type="PROSITE" id="PS00606">
    <property type="entry name" value="KS3_1"/>
    <property type="match status" value="1"/>
</dbReference>
<dbReference type="HOGENOM" id="CLU_000022_6_1_1"/>
<dbReference type="Proteomes" id="UP000054321">
    <property type="component" value="Unassembled WGS sequence"/>
</dbReference>
<dbReference type="GO" id="GO:0044550">
    <property type="term" value="P:secondary metabolite biosynthetic process"/>
    <property type="evidence" value="ECO:0007669"/>
    <property type="project" value="TreeGrafter"/>
</dbReference>
<evidence type="ECO:0000256" key="3">
    <source>
        <dbReference type="ARBA" id="ARBA00022679"/>
    </source>
</evidence>
<feature type="region of interest" description="N-terminal hotdog fold" evidence="4">
    <location>
        <begin position="1304"/>
        <end position="1436"/>
    </location>
</feature>
<dbReference type="SUPFAM" id="SSF52151">
    <property type="entry name" value="FabD/lysophospholipase-like"/>
    <property type="match status" value="1"/>
</dbReference>
<dbReference type="EMBL" id="KN832878">
    <property type="protein sequence ID" value="KIM99919.1"/>
    <property type="molecule type" value="Genomic_DNA"/>
</dbReference>
<feature type="region of interest" description="C-terminal hotdog fold" evidence="4">
    <location>
        <begin position="1461"/>
        <end position="1606"/>
    </location>
</feature>
<feature type="compositionally biased region" description="Pro residues" evidence="5">
    <location>
        <begin position="1631"/>
        <end position="1641"/>
    </location>
</feature>
<evidence type="ECO:0000259" key="7">
    <source>
        <dbReference type="PROSITE" id="PS52004"/>
    </source>
</evidence>
<dbReference type="SUPFAM" id="SSF55048">
    <property type="entry name" value="Probable ACP-binding domain of malonyl-CoA ACP transacylase"/>
    <property type="match status" value="1"/>
</dbReference>
<dbReference type="InterPro" id="IPR009081">
    <property type="entry name" value="PP-bd_ACP"/>
</dbReference>
<keyword evidence="2" id="KW-0597">Phosphoprotein</keyword>
<dbReference type="InterPro" id="IPR016039">
    <property type="entry name" value="Thiolase-like"/>
</dbReference>
<protein>
    <submittedName>
        <fullName evidence="9">Uncharacterized protein</fullName>
    </submittedName>
</protein>
<dbReference type="InterPro" id="IPR018201">
    <property type="entry name" value="Ketoacyl_synth_AS"/>
</dbReference>
<dbReference type="Gene3D" id="3.10.129.110">
    <property type="entry name" value="Polyketide synthase dehydratase"/>
    <property type="match status" value="1"/>
</dbReference>
<dbReference type="PROSITE" id="PS52019">
    <property type="entry name" value="PKS_MFAS_DH"/>
    <property type="match status" value="1"/>
</dbReference>
<dbReference type="Pfam" id="PF02801">
    <property type="entry name" value="Ketoacyl-synt_C"/>
    <property type="match status" value="1"/>
</dbReference>
<dbReference type="Pfam" id="PF00550">
    <property type="entry name" value="PP-binding"/>
    <property type="match status" value="1"/>
</dbReference>
<dbReference type="InterPro" id="IPR050091">
    <property type="entry name" value="PKS_NRPS_Biosynth_Enz"/>
</dbReference>
<evidence type="ECO:0000256" key="1">
    <source>
        <dbReference type="ARBA" id="ARBA00022450"/>
    </source>
</evidence>
<dbReference type="InterPro" id="IPR032088">
    <property type="entry name" value="SAT"/>
</dbReference>
<dbReference type="GO" id="GO:0004315">
    <property type="term" value="F:3-oxoacyl-[acyl-carrier-protein] synthase activity"/>
    <property type="evidence" value="ECO:0007669"/>
    <property type="project" value="InterPro"/>
</dbReference>
<dbReference type="InterPro" id="IPR020806">
    <property type="entry name" value="PKS_PP-bd"/>
</dbReference>
<evidence type="ECO:0000313" key="9">
    <source>
        <dbReference type="EMBL" id="KIM99919.1"/>
    </source>
</evidence>
<dbReference type="SUPFAM" id="SSF53901">
    <property type="entry name" value="Thiolase-like"/>
    <property type="match status" value="1"/>
</dbReference>
<accession>A0A0C3H9H8</accession>
<keyword evidence="10" id="KW-1185">Reference proteome</keyword>
<feature type="region of interest" description="Disordered" evidence="5">
    <location>
        <begin position="1627"/>
        <end position="1648"/>
    </location>
</feature>
<evidence type="ECO:0000259" key="8">
    <source>
        <dbReference type="PROSITE" id="PS52019"/>
    </source>
</evidence>
<evidence type="ECO:0000256" key="2">
    <source>
        <dbReference type="ARBA" id="ARBA00022553"/>
    </source>
</evidence>